<feature type="region of interest" description="Disordered" evidence="5">
    <location>
        <begin position="676"/>
        <end position="711"/>
    </location>
</feature>
<dbReference type="PANTHER" id="PTHR12106">
    <property type="entry name" value="SORTILIN RELATED"/>
    <property type="match status" value="1"/>
</dbReference>
<keyword evidence="6" id="KW-1133">Transmembrane helix</keyword>
<dbReference type="OrthoDB" id="443634at2759"/>
<dbReference type="InterPro" id="IPR050310">
    <property type="entry name" value="VPS10-sortilin"/>
</dbReference>
<keyword evidence="3 6" id="KW-0472">Membrane</keyword>
<dbReference type="FunFam" id="3.30.60.270:FF:000005">
    <property type="entry name" value="Sortilin"/>
    <property type="match status" value="1"/>
</dbReference>
<feature type="chain" id="PRO_5012847326" evidence="7">
    <location>
        <begin position="30"/>
        <end position="2108"/>
    </location>
</feature>
<dbReference type="GO" id="GO:0006896">
    <property type="term" value="P:Golgi to vacuole transport"/>
    <property type="evidence" value="ECO:0007669"/>
    <property type="project" value="TreeGrafter"/>
</dbReference>
<evidence type="ECO:0000256" key="6">
    <source>
        <dbReference type="SAM" id="Phobius"/>
    </source>
</evidence>
<dbReference type="InParanoid" id="A0A1Y1X4I7"/>
<dbReference type="GO" id="GO:0006623">
    <property type="term" value="P:protein targeting to vacuole"/>
    <property type="evidence" value="ECO:0007669"/>
    <property type="project" value="TreeGrafter"/>
</dbReference>
<evidence type="ECO:0000256" key="3">
    <source>
        <dbReference type="ARBA" id="ARBA00023136"/>
    </source>
</evidence>
<dbReference type="GO" id="GO:0006895">
    <property type="term" value="P:Golgi to endosome transport"/>
    <property type="evidence" value="ECO:0007669"/>
    <property type="project" value="TreeGrafter"/>
</dbReference>
<dbReference type="Pfam" id="PF15902">
    <property type="entry name" value="Sortilin-Vps10"/>
    <property type="match status" value="3"/>
</dbReference>
<evidence type="ECO:0000313" key="9">
    <source>
        <dbReference type="EMBL" id="ORX80565.1"/>
    </source>
</evidence>
<dbReference type="PANTHER" id="PTHR12106:SF27">
    <property type="entry name" value="SORTILIN-RELATED RECEPTOR"/>
    <property type="match status" value="1"/>
</dbReference>
<feature type="compositionally biased region" description="Basic and acidic residues" evidence="5">
    <location>
        <begin position="680"/>
        <end position="695"/>
    </location>
</feature>
<dbReference type="STRING" id="1314790.A0A1Y1X4I7"/>
<dbReference type="SMART" id="SM00602">
    <property type="entry name" value="VPS10"/>
    <property type="match status" value="3"/>
</dbReference>
<evidence type="ECO:0000256" key="2">
    <source>
        <dbReference type="ARBA" id="ARBA00022737"/>
    </source>
</evidence>
<keyword evidence="10" id="KW-1185">Reference proteome</keyword>
<evidence type="ECO:0000259" key="8">
    <source>
        <dbReference type="SMART" id="SM00602"/>
    </source>
</evidence>
<evidence type="ECO:0000256" key="7">
    <source>
        <dbReference type="SAM" id="SignalP"/>
    </source>
</evidence>
<dbReference type="CDD" id="cd15482">
    <property type="entry name" value="Sialidase_non-viral"/>
    <property type="match status" value="1"/>
</dbReference>
<keyword evidence="2" id="KW-0677">Repeat</keyword>
<dbReference type="GO" id="GO:0005794">
    <property type="term" value="C:Golgi apparatus"/>
    <property type="evidence" value="ECO:0007669"/>
    <property type="project" value="TreeGrafter"/>
</dbReference>
<feature type="domain" description="VPS10" evidence="8">
    <location>
        <begin position="52"/>
        <end position="700"/>
    </location>
</feature>
<evidence type="ECO:0000256" key="5">
    <source>
        <dbReference type="SAM" id="MobiDB-lite"/>
    </source>
</evidence>
<accession>A0A1Y1X4I7</accession>
<dbReference type="Proteomes" id="UP000193498">
    <property type="component" value="Unassembled WGS sequence"/>
</dbReference>
<dbReference type="Pfam" id="PF15901">
    <property type="entry name" value="Sortilin_C"/>
    <property type="match status" value="3"/>
</dbReference>
<dbReference type="Gene3D" id="2.130.10.10">
    <property type="entry name" value="YVTN repeat-like/Quinoprotein amine dehydrogenase"/>
    <property type="match status" value="4"/>
</dbReference>
<feature type="domain" description="VPS10" evidence="8">
    <location>
        <begin position="1383"/>
        <end position="2008"/>
    </location>
</feature>
<sequence length="2108" mass="236013">MSLLTRGPRVRGFWLLVLAVYSLIAGTGAGDVTVRNTGLTNLPTKLFYFEDSGVILYLDTTSRTVLRSDNEGGTWSKVSNVPDSIATDMYSHPYDKQTAIILTEDTTHYITHDRGSTWTSFKTPLQPSLSGQILSFHAERGGYILFTGSRCEDDGYHRKQLCTDETYYTRDAFATEPSLLKKNVEKCIWGRSTPYFQNVPEQLTLCLEYLEGSTSTLRLVQSEDYFRSFTVVQFNEEARDMGSVVGLSIVDKFLVAALKHKNSEDMSLFITQDAVEWDMANLPIPDGLKQNAYTLLESSSHTLVIDVVTSSSAKFGNMFVSNSNGSFYTNSLEYTNRNDRGIVDYERVQGVEGIVLSNIVTNWKAVDRSQGYAEKAIQSKISFDNGGHWRYLKPPKSDSEGNSYRCSGDDIPGNCNLHLHSVSRPHNYGKVYSSVGAPGILMGVGNVGKALLAYEQGDTFLSDDGGLTWREVAKGAHKYEMGDTGSLLVMVDDEAFTDKVLYSSNRGKTWKEQSLGVSVRAKMLTTDPESTTSSFLLIATVAKDQASDFPHVLFQLDFDNLLERKCVFDEDSGNGDFEKWIARNLEDGPDCIMGHTTAFWRRKAEAQCYVGEKYKDPVVIAESCPCEEEDFECDYNFVRDAEGRCIQAGSEKIPRGQCKNAGDTYLASSGYRKIPGNTCDPEKGKRLDEPVEKECPSSGNSPAPDSPSGAISHRSTVLTSLVDGYFYFSDSPVVLIRTRNGEIWRSPDEGANWKQVLKDSPAVMLLIMHEWDNHRAYFFTEDGKMLATTDRGETFSEVSLPLAPNTLGLSLLDFHPDEPDWLLFIGSNECPNCHSEVFFTKNHGRDWSAIETFAHKCIFGKSPKFANVPQESIFCSSFKNKDPKADQMVMERNGDPLQLIFIDGKRRKVMLEPMLEYAMLEEFLLVATEGDQGLTLQVSTDGESFSETVFPPNTRVNKNAFTVLQSSTGSVFLDVFQSTVRDAEYGTLYVSNSDGKYYSQVLKNTNRNNNGVVDFEKMKGVDGIILANEVANAEKLGSHFEPQKKIRTVISRDDGRTWKPLQPPKVDASNNPITCNDPDECQLHLHSKTDILSESIFSVPSAAGLMMGVGNVGPYLLPYEQGNTYITRDAGLTWKEIRRGESLYEFGDSGGLLVVVDDEKETDKLMYSWNYGQSWETYTFSDEAIRVSSITTEPKSTSLKFLIFGITATTAQRFAQQIIISVDFSTLEPRKCVLDESSSSKNDFELWNPGGEAKCLLGQETEHWRRKEDRLCYLGDVYGEPKVQQSSCECTELDYQCDYNFWRNSEGKCELYGTDPDRPHNCPAGETYEGSSGYTKIPTSKCKGGLQKDTKVTRKCSELSQVRSVVHQFDSEVVDYQYFKKSDHILMLTKDQKAWLSYDEGYSWEELIKDADVGISDIYMHPYSEDVAFFITGGKKHYYTADEGRTVSYLQVPAPPNGKAFPVLSFHPRHPDWLIYMGERDCDSLISLHCRSEAYYSLNGGTTWTSLRADVRVCQWATTDKFTKAPETRIFCEQYPEGTNHRASSQTLATLVRTDDYFKNTQVAVQNTVGYAIFEEFMVVSQVNSAETGMLLHVSVDGENFALAQFPGDSSSIHPAYTILESNTHSVFLHASDNAQSKAEYGTIFNSNANGTYFTTSIDHVNRDERGLVDFEKMAGIDGVAMVNQVINPNSGEKKKTRSLITHDNGRSWNLLTPPETDFHGSKYKCQGDECSLHIHSYTERQDPQNLFSSSSAVGLMMAVGNVGDHLTDYTDGDTFLSRDAGKTWKEIRKEAHMYEFGDHGAILMLANDEEPTDHISYSLDEGKSFVDYRFTEANRKIRLSTIAIEPQSTSRKFLLFGKTDNYFSKQVVVQVDFNGLNMDKCNLETGKGGDFELWDPADGKCLFGREVNYYRRLPDKMCFVGDKFKNPQVTVRNCTCTEADFECDYNFIRTNGKCVLAEGARPLATSCSGGAKYYQVSSGYRKMPISSCEGGENLARPLEYRCPNSGLSGGAIAALVLVPLLVVLCVGFILLRRYRTLPTIRVPAGIGRLFTQLPLRLPHLPIPAFISRLFSGLPFLGHRRSGYTQVQSEEPFDVLLDDYDSDDDMDV</sequence>
<comment type="subcellular location">
    <subcellularLocation>
        <location evidence="1">Membrane</location>
    </subcellularLocation>
</comment>
<dbReference type="GO" id="GO:0016787">
    <property type="term" value="F:hydrolase activity"/>
    <property type="evidence" value="ECO:0007669"/>
    <property type="project" value="UniProtKB-KW"/>
</dbReference>
<keyword evidence="9" id="KW-0378">Hydrolase</keyword>
<evidence type="ECO:0000256" key="1">
    <source>
        <dbReference type="ARBA" id="ARBA00004370"/>
    </source>
</evidence>
<feature type="domain" description="VPS10" evidence="8">
    <location>
        <begin position="732"/>
        <end position="1361"/>
    </location>
</feature>
<reference evidence="9 10" key="1">
    <citation type="submission" date="2016-07" db="EMBL/GenBank/DDBJ databases">
        <title>Pervasive Adenine N6-methylation of Active Genes in Fungi.</title>
        <authorList>
            <consortium name="DOE Joint Genome Institute"/>
            <person name="Mondo S.J."/>
            <person name="Dannebaum R.O."/>
            <person name="Kuo R.C."/>
            <person name="Labutti K."/>
            <person name="Haridas S."/>
            <person name="Kuo A."/>
            <person name="Salamov A."/>
            <person name="Ahrendt S.R."/>
            <person name="Lipzen A."/>
            <person name="Sullivan W."/>
            <person name="Andreopoulos W.B."/>
            <person name="Clum A."/>
            <person name="Lindquist E."/>
            <person name="Daum C."/>
            <person name="Ramamoorthy G.K."/>
            <person name="Gryganskyi A."/>
            <person name="Culley D."/>
            <person name="Magnuson J.K."/>
            <person name="James T.Y."/>
            <person name="O'Malley M.A."/>
            <person name="Stajich J.E."/>
            <person name="Spatafora J.W."/>
            <person name="Visel A."/>
            <person name="Grigoriev I.V."/>
        </authorList>
    </citation>
    <scope>NUCLEOTIDE SEQUENCE [LARGE SCALE GENOMIC DNA]</scope>
    <source>
        <strain evidence="9 10">CBS 931.73</strain>
    </source>
</reference>
<protein>
    <submittedName>
        <fullName evidence="9">Oligoxyloglucan reducing end-specific cellobiohydrolase</fullName>
    </submittedName>
</protein>
<keyword evidence="4" id="KW-0325">Glycoprotein</keyword>
<name>A0A1Y1X4I7_9FUNG</name>
<dbReference type="Gene3D" id="3.30.60.270">
    <property type="match status" value="3"/>
</dbReference>
<proteinExistence type="predicted"/>
<gene>
    <name evidence="9" type="ORF">K493DRAFT_412125</name>
</gene>
<dbReference type="GO" id="GO:0016020">
    <property type="term" value="C:membrane"/>
    <property type="evidence" value="ECO:0007669"/>
    <property type="project" value="UniProtKB-SubCell"/>
</dbReference>
<feature type="transmembrane region" description="Helical" evidence="6">
    <location>
        <begin position="2008"/>
        <end position="2032"/>
    </location>
</feature>
<keyword evidence="6" id="KW-0812">Transmembrane</keyword>
<feature type="signal peptide" evidence="7">
    <location>
        <begin position="1"/>
        <end position="29"/>
    </location>
</feature>
<dbReference type="InterPro" id="IPR031777">
    <property type="entry name" value="Sortilin_C"/>
</dbReference>
<dbReference type="FunCoup" id="A0A1Y1X4I7">
    <property type="interactions" value="218"/>
</dbReference>
<dbReference type="EMBL" id="MCFE01000735">
    <property type="protein sequence ID" value="ORX80565.1"/>
    <property type="molecule type" value="Genomic_DNA"/>
</dbReference>
<evidence type="ECO:0000256" key="4">
    <source>
        <dbReference type="ARBA" id="ARBA00023180"/>
    </source>
</evidence>
<dbReference type="InterPro" id="IPR015943">
    <property type="entry name" value="WD40/YVTN_repeat-like_dom_sf"/>
</dbReference>
<evidence type="ECO:0000313" key="10">
    <source>
        <dbReference type="Proteomes" id="UP000193498"/>
    </source>
</evidence>
<comment type="caution">
    <text evidence="9">The sequence shown here is derived from an EMBL/GenBank/DDBJ whole genome shotgun (WGS) entry which is preliminary data.</text>
</comment>
<dbReference type="GO" id="GO:0005829">
    <property type="term" value="C:cytosol"/>
    <property type="evidence" value="ECO:0007669"/>
    <property type="project" value="GOC"/>
</dbReference>
<keyword evidence="7" id="KW-0732">Signal</keyword>
<dbReference type="InterPro" id="IPR031778">
    <property type="entry name" value="Sortilin_N"/>
</dbReference>
<organism evidence="9 10">
    <name type="scientific">Basidiobolus meristosporus CBS 931.73</name>
    <dbReference type="NCBI Taxonomy" id="1314790"/>
    <lineage>
        <taxon>Eukaryota</taxon>
        <taxon>Fungi</taxon>
        <taxon>Fungi incertae sedis</taxon>
        <taxon>Zoopagomycota</taxon>
        <taxon>Entomophthoromycotina</taxon>
        <taxon>Basidiobolomycetes</taxon>
        <taxon>Basidiobolales</taxon>
        <taxon>Basidiobolaceae</taxon>
        <taxon>Basidiobolus</taxon>
    </lineage>
</organism>
<dbReference type="InterPro" id="IPR006581">
    <property type="entry name" value="VPS10"/>
</dbReference>
<dbReference type="Gene3D" id="2.10.70.80">
    <property type="match status" value="3"/>
</dbReference>
<dbReference type="SUPFAM" id="SSF110296">
    <property type="entry name" value="Oligoxyloglucan reducing end-specific cellobiohydrolase"/>
    <property type="match status" value="4"/>
</dbReference>